<name>A0A327L5U1_9BRAD</name>
<evidence type="ECO:0008006" key="5">
    <source>
        <dbReference type="Google" id="ProtNLM"/>
    </source>
</evidence>
<feature type="signal peptide" evidence="2">
    <location>
        <begin position="1"/>
        <end position="20"/>
    </location>
</feature>
<feature type="compositionally biased region" description="Basic and acidic residues" evidence="1">
    <location>
        <begin position="98"/>
        <end position="109"/>
    </location>
</feature>
<dbReference type="Proteomes" id="UP000249130">
    <property type="component" value="Unassembled WGS sequence"/>
</dbReference>
<evidence type="ECO:0000313" key="4">
    <source>
        <dbReference type="Proteomes" id="UP000249130"/>
    </source>
</evidence>
<reference evidence="3 4" key="1">
    <citation type="submission" date="2017-07" db="EMBL/GenBank/DDBJ databases">
        <title>Draft Genome Sequences of Select Purple Nonsulfur Bacteria.</title>
        <authorList>
            <person name="Lasarre B."/>
            <person name="Mckinlay J.B."/>
        </authorList>
    </citation>
    <scope>NUCLEOTIDE SEQUENCE [LARGE SCALE GENOMIC DNA]</scope>
    <source>
        <strain evidence="3 4">DSM 5909</strain>
    </source>
</reference>
<organism evidence="3 4">
    <name type="scientific">Rhodoplanes roseus</name>
    <dbReference type="NCBI Taxonomy" id="29409"/>
    <lineage>
        <taxon>Bacteria</taxon>
        <taxon>Pseudomonadati</taxon>
        <taxon>Pseudomonadota</taxon>
        <taxon>Alphaproteobacteria</taxon>
        <taxon>Hyphomicrobiales</taxon>
        <taxon>Nitrobacteraceae</taxon>
        <taxon>Rhodoplanes</taxon>
    </lineage>
</organism>
<feature type="region of interest" description="Disordered" evidence="1">
    <location>
        <begin position="94"/>
        <end position="168"/>
    </location>
</feature>
<evidence type="ECO:0000256" key="1">
    <source>
        <dbReference type="SAM" id="MobiDB-lite"/>
    </source>
</evidence>
<dbReference type="EMBL" id="NPEX01000020">
    <property type="protein sequence ID" value="RAI45243.1"/>
    <property type="molecule type" value="Genomic_DNA"/>
</dbReference>
<dbReference type="RefSeq" id="WP_111417906.1">
    <property type="nucleotide sequence ID" value="NZ_NPEX01000020.1"/>
</dbReference>
<protein>
    <recommendedName>
        <fullName evidence="5">Collagen-like protein</fullName>
    </recommendedName>
</protein>
<dbReference type="InterPro" id="IPR008160">
    <property type="entry name" value="Collagen"/>
</dbReference>
<keyword evidence="2" id="KW-0732">Signal</keyword>
<dbReference type="PANTHER" id="PTHR24637:SF377">
    <property type="entry name" value="COLLAGEN TYPE IX ALPHA 1 CHAIN"/>
    <property type="match status" value="1"/>
</dbReference>
<sequence>MRTITIGVVATLLAVGSAQAAIEISAARIEAGEIVVIGRVTRPNEKVTFDDRFEVVAGRDRRFAWRAAYHPGGCTVTVKSEPDVREIVIANCGQTGAKGDKGDKGDRGDAGAPGPIGAPGPVGAPGPAGAPGSQGPAGPAGPQGAAGPAGPKGDRGEPGQATSAPAPAMPLRVVTTSCQGQSPCQATCELDEVLLTALPNPAERTLVAASWTGEAPAEVRLVCAKTK</sequence>
<dbReference type="OrthoDB" id="7960055at2"/>
<comment type="caution">
    <text evidence="3">The sequence shown here is derived from an EMBL/GenBank/DDBJ whole genome shotgun (WGS) entry which is preliminary data.</text>
</comment>
<dbReference type="PANTHER" id="PTHR24637">
    <property type="entry name" value="COLLAGEN"/>
    <property type="match status" value="1"/>
</dbReference>
<proteinExistence type="predicted"/>
<gene>
    <name evidence="3" type="ORF">CH341_04835</name>
</gene>
<feature type="chain" id="PRO_5016263434" description="Collagen-like protein" evidence="2">
    <location>
        <begin position="21"/>
        <end position="227"/>
    </location>
</feature>
<keyword evidence="4" id="KW-1185">Reference proteome</keyword>
<accession>A0A327L5U1</accession>
<evidence type="ECO:0000256" key="2">
    <source>
        <dbReference type="SAM" id="SignalP"/>
    </source>
</evidence>
<dbReference type="AlphaFoldDB" id="A0A327L5U1"/>
<feature type="compositionally biased region" description="Low complexity" evidence="1">
    <location>
        <begin position="125"/>
        <end position="151"/>
    </location>
</feature>
<dbReference type="Pfam" id="PF01391">
    <property type="entry name" value="Collagen"/>
    <property type="match status" value="1"/>
</dbReference>
<evidence type="ECO:0000313" key="3">
    <source>
        <dbReference type="EMBL" id="RAI45243.1"/>
    </source>
</evidence>